<reference evidence="3" key="2">
    <citation type="submission" date="2020-09" db="EMBL/GenBank/DDBJ databases">
        <authorList>
            <person name="Sun Q."/>
            <person name="Zhou Y."/>
        </authorList>
    </citation>
    <scope>NUCLEOTIDE SEQUENCE</scope>
    <source>
        <strain evidence="3">CGMCC 4.5737</strain>
    </source>
</reference>
<feature type="compositionally biased region" description="Basic and acidic residues" evidence="1">
    <location>
        <begin position="230"/>
        <end position="245"/>
    </location>
</feature>
<dbReference type="EMBL" id="BMMK01000004">
    <property type="protein sequence ID" value="GGM44264.1"/>
    <property type="molecule type" value="Genomic_DNA"/>
</dbReference>
<feature type="transmembrane region" description="Helical" evidence="2">
    <location>
        <begin position="45"/>
        <end position="65"/>
    </location>
</feature>
<evidence type="ECO:0000313" key="4">
    <source>
        <dbReference type="Proteomes" id="UP000637578"/>
    </source>
</evidence>
<protein>
    <submittedName>
        <fullName evidence="3">Uncharacterized protein</fullName>
    </submittedName>
</protein>
<dbReference type="InterPro" id="IPR046096">
    <property type="entry name" value="DUF6114"/>
</dbReference>
<feature type="region of interest" description="Disordered" evidence="1">
    <location>
        <begin position="1"/>
        <end position="23"/>
    </location>
</feature>
<dbReference type="Pfam" id="PF19609">
    <property type="entry name" value="DUF6114"/>
    <property type="match status" value="1"/>
</dbReference>
<feature type="transmembrane region" description="Helical" evidence="2">
    <location>
        <begin position="105"/>
        <end position="121"/>
    </location>
</feature>
<evidence type="ECO:0000256" key="1">
    <source>
        <dbReference type="SAM" id="MobiDB-lite"/>
    </source>
</evidence>
<feature type="transmembrane region" description="Helical" evidence="2">
    <location>
        <begin position="71"/>
        <end position="98"/>
    </location>
</feature>
<feature type="compositionally biased region" description="Pro residues" evidence="1">
    <location>
        <begin position="338"/>
        <end position="348"/>
    </location>
</feature>
<feature type="compositionally biased region" description="Low complexity" evidence="1">
    <location>
        <begin position="281"/>
        <end position="301"/>
    </location>
</feature>
<feature type="region of interest" description="Disordered" evidence="1">
    <location>
        <begin position="194"/>
        <end position="251"/>
    </location>
</feature>
<keyword evidence="2" id="KW-1133">Transmembrane helix</keyword>
<keyword evidence="2" id="KW-0812">Transmembrane</keyword>
<feature type="region of interest" description="Disordered" evidence="1">
    <location>
        <begin position="278"/>
        <end position="357"/>
    </location>
</feature>
<feature type="compositionally biased region" description="Low complexity" evidence="1">
    <location>
        <begin position="309"/>
        <end position="337"/>
    </location>
</feature>
<evidence type="ECO:0000256" key="2">
    <source>
        <dbReference type="SAM" id="Phobius"/>
    </source>
</evidence>
<proteinExistence type="predicted"/>
<name>A0A8J3C6W0_9PSEU</name>
<comment type="caution">
    <text evidence="3">The sequence shown here is derived from an EMBL/GenBank/DDBJ whole genome shotgun (WGS) entry which is preliminary data.</text>
</comment>
<reference evidence="3" key="1">
    <citation type="journal article" date="2014" name="Int. J. Syst. Evol. Microbiol.">
        <title>Complete genome sequence of Corynebacterium casei LMG S-19264T (=DSM 44701T), isolated from a smear-ripened cheese.</title>
        <authorList>
            <consortium name="US DOE Joint Genome Institute (JGI-PGF)"/>
            <person name="Walter F."/>
            <person name="Albersmeier A."/>
            <person name="Kalinowski J."/>
            <person name="Ruckert C."/>
        </authorList>
    </citation>
    <scope>NUCLEOTIDE SEQUENCE</scope>
    <source>
        <strain evidence="3">CGMCC 4.5737</strain>
    </source>
</reference>
<dbReference type="AlphaFoldDB" id="A0A8J3C6W0"/>
<dbReference type="Proteomes" id="UP000637578">
    <property type="component" value="Unassembled WGS sequence"/>
</dbReference>
<feature type="transmembrane region" description="Helical" evidence="2">
    <location>
        <begin position="127"/>
        <end position="145"/>
    </location>
</feature>
<organism evidence="3 4">
    <name type="scientific">Longimycelium tulufanense</name>
    <dbReference type="NCBI Taxonomy" id="907463"/>
    <lineage>
        <taxon>Bacteria</taxon>
        <taxon>Bacillati</taxon>
        <taxon>Actinomycetota</taxon>
        <taxon>Actinomycetes</taxon>
        <taxon>Pseudonocardiales</taxon>
        <taxon>Pseudonocardiaceae</taxon>
        <taxon>Longimycelium</taxon>
    </lineage>
</organism>
<sequence>MTVHNPRWPAPKTGRAAGHSRLGGARSRVGTAWARFRDWRQGRPFWAGLLVALGALALLYLPFGTIKLGELIISISTVGGVSSLLIGFVMLAAAVSLWVRPQYRLVAGISTILLSLAAVVTANLGGFLIATVLGIVGGALALAWTDKPAAQRPRRRVPAAPTVVLEEARTTPLERVPGPTTEEEITETIVRAGEEQAAPQREATEAEPPDEVPGGTAGGQGQTISHGGLRGRDEDGGGAPGDRRPTGRLRMPPGLTLLGVIASAGALVVATGVTPAHAQSDDWWWPWPKPTQTTDAGTPSTRPTPTPSGTPGKPSPSGSESGAPTSGAPTESTEPSSPTTPTPAPPPEGGEKMQPFGNAFTLQTPKLELKQLRFIGPKTVTVQGKPVKVIEFQAAGINIHDMVMTSDYGNGKQLVIRAGKGTVTTIGPGPVTLYTERLVGTLAAVGPIPLPPQIGPLPLRMDISGDNPGIAPLLGLLPLDLTFSNVDNRNTLLSGGTIHVPKPHLSVE</sequence>
<gene>
    <name evidence="3" type="ORF">GCM10012275_14120</name>
</gene>
<evidence type="ECO:0000313" key="3">
    <source>
        <dbReference type="EMBL" id="GGM44264.1"/>
    </source>
</evidence>
<feature type="transmembrane region" description="Helical" evidence="2">
    <location>
        <begin position="254"/>
        <end position="273"/>
    </location>
</feature>
<keyword evidence="4" id="KW-1185">Reference proteome</keyword>
<dbReference type="RefSeq" id="WP_189055110.1">
    <property type="nucleotide sequence ID" value="NZ_BMMK01000004.1"/>
</dbReference>
<keyword evidence="2" id="KW-0472">Membrane</keyword>
<accession>A0A8J3C6W0</accession>